<evidence type="ECO:0000259" key="1">
    <source>
        <dbReference type="Pfam" id="PF06985"/>
    </source>
</evidence>
<organism evidence="2 3">
    <name type="scientific">Thyridium curvatum</name>
    <dbReference type="NCBI Taxonomy" id="1093900"/>
    <lineage>
        <taxon>Eukaryota</taxon>
        <taxon>Fungi</taxon>
        <taxon>Dikarya</taxon>
        <taxon>Ascomycota</taxon>
        <taxon>Pezizomycotina</taxon>
        <taxon>Sordariomycetes</taxon>
        <taxon>Sordariomycetidae</taxon>
        <taxon>Thyridiales</taxon>
        <taxon>Thyridiaceae</taxon>
        <taxon>Thyridium</taxon>
    </lineage>
</organism>
<dbReference type="EMBL" id="SKBQ01000010">
    <property type="protein sequence ID" value="TPX18633.1"/>
    <property type="molecule type" value="Genomic_DNA"/>
</dbReference>
<dbReference type="Pfam" id="PF26639">
    <property type="entry name" value="Het-6_barrel"/>
    <property type="match status" value="1"/>
</dbReference>
<reference evidence="2 3" key="1">
    <citation type="submission" date="2019-06" db="EMBL/GenBank/DDBJ databases">
        <title>Draft genome sequence of the filamentous fungus Phialemoniopsis curvata isolated from diesel fuel.</title>
        <authorList>
            <person name="Varaljay V.A."/>
            <person name="Lyon W.J."/>
            <person name="Crouch A.L."/>
            <person name="Drake C.E."/>
            <person name="Hollomon J.M."/>
            <person name="Nadeau L.J."/>
            <person name="Nunn H.S."/>
            <person name="Stevenson B.S."/>
            <person name="Bojanowski C.L."/>
            <person name="Crookes-Goodson W.J."/>
        </authorList>
    </citation>
    <scope>NUCLEOTIDE SEQUENCE [LARGE SCALE GENOMIC DNA]</scope>
    <source>
        <strain evidence="2 3">D216</strain>
    </source>
</reference>
<evidence type="ECO:0000313" key="2">
    <source>
        <dbReference type="EMBL" id="TPX18633.1"/>
    </source>
</evidence>
<dbReference type="OrthoDB" id="3553147at2759"/>
<comment type="caution">
    <text evidence="2">The sequence shown here is derived from an EMBL/GenBank/DDBJ whole genome shotgun (WGS) entry which is preliminary data.</text>
</comment>
<dbReference type="PANTHER" id="PTHR24148:SF73">
    <property type="entry name" value="HET DOMAIN PROTEIN (AFU_ORTHOLOGUE AFUA_8G01020)"/>
    <property type="match status" value="1"/>
</dbReference>
<dbReference type="InParanoid" id="A0A507BGL2"/>
<dbReference type="PANTHER" id="PTHR24148">
    <property type="entry name" value="ANKYRIN REPEAT DOMAIN-CONTAINING PROTEIN 39 HOMOLOG-RELATED"/>
    <property type="match status" value="1"/>
</dbReference>
<dbReference type="STRING" id="1093900.A0A507BGL2"/>
<dbReference type="InterPro" id="IPR010730">
    <property type="entry name" value="HET"/>
</dbReference>
<dbReference type="RefSeq" id="XP_031000344.1">
    <property type="nucleotide sequence ID" value="XM_031136684.1"/>
</dbReference>
<dbReference type="Pfam" id="PF06985">
    <property type="entry name" value="HET"/>
    <property type="match status" value="1"/>
</dbReference>
<name>A0A507BGL2_9PEZI</name>
<dbReference type="AlphaFoldDB" id="A0A507BGL2"/>
<protein>
    <recommendedName>
        <fullName evidence="1">Heterokaryon incompatibility domain-containing protein</fullName>
    </recommendedName>
</protein>
<dbReference type="InterPro" id="IPR052895">
    <property type="entry name" value="HetReg/Transcr_Mod"/>
</dbReference>
<proteinExistence type="predicted"/>
<gene>
    <name evidence="2" type="ORF">E0L32_002490</name>
</gene>
<dbReference type="Proteomes" id="UP000319257">
    <property type="component" value="Unassembled WGS sequence"/>
</dbReference>
<accession>A0A507BGL2</accession>
<sequence>MSASPYRPIDSAHGEIRRLVLHPASKRDAEIVCELEPVRLSANPEFEALSYSWGSVGQATDIRLSGHKMQAWENCAAALRCLRLPKKKRLLWIDALCINQDDLGERSEQVLLMQQIYSQAQQVCVWLGELTEGGAIGMMQLQDRLLAVGWEQLKLDRKYGRPLLSFKENIGSAAGIMNRSNLVQEQMNGEVREILDRPWWRRTWIIQEAVLAGRIVLMCGPETVSWESVDELKSRQFWTQARVEVFGVPANPKDFFPDQIYRIISDYREKWRRSPTEINLFDVMYRFRLLECTDPRDRIYGFLGIVPSVVKLGIVPDYRSTTRKVYLDFARKAIQGTRTLDVLNCKREWQGCDTQPDSGQAYSVIDQSRYYDVHAQIVDGPGKKPRRGWARLPDGWERIPSGKVSFFQDHNTGELHEKSPLEGQPPRPAEYHTKQRFIPPGWSRKWNNVGRAVVAYGVEETQREAEIRQKTAELRREMAQMPSWVPIWAFSVPWDPMPLIDWTQATRQYWAAGDTVPYLHSTPNSYILSLDGKLCDEIQYLAPAWHPAPDKIPPSRQGIDSLISWEALGSVEVESCPYAADGGRKNALWRTMIADFAGEQAAPAEDWAFVEAWYDRVGWAKELPNLTSLGPWDNGLQEGTLNSVENDMVEHFFTLRPLAFEGVRDALKQSFTEPRRIIKSYGEYMRRIYRACAHRALFVTRRGYIGLAPWNSREGDRVAVLYGGATPYVFRQSPVTGRFALVGEAYVYGMMAGEALDGKLADELPTMAIHLE</sequence>
<feature type="domain" description="Heterokaryon incompatibility" evidence="1">
    <location>
        <begin position="46"/>
        <end position="208"/>
    </location>
</feature>
<dbReference type="GeneID" id="41969937"/>
<evidence type="ECO:0000313" key="3">
    <source>
        <dbReference type="Proteomes" id="UP000319257"/>
    </source>
</evidence>
<keyword evidence="3" id="KW-1185">Reference proteome</keyword>